<organism evidence="1 2">
    <name type="scientific">Acaulospora colombiana</name>
    <dbReference type="NCBI Taxonomy" id="27376"/>
    <lineage>
        <taxon>Eukaryota</taxon>
        <taxon>Fungi</taxon>
        <taxon>Fungi incertae sedis</taxon>
        <taxon>Mucoromycota</taxon>
        <taxon>Glomeromycotina</taxon>
        <taxon>Glomeromycetes</taxon>
        <taxon>Diversisporales</taxon>
        <taxon>Acaulosporaceae</taxon>
        <taxon>Acaulospora</taxon>
    </lineage>
</organism>
<reference evidence="1" key="1">
    <citation type="submission" date="2021-06" db="EMBL/GenBank/DDBJ databases">
        <authorList>
            <person name="Kallberg Y."/>
            <person name="Tangrot J."/>
            <person name="Rosling A."/>
        </authorList>
    </citation>
    <scope>NUCLEOTIDE SEQUENCE</scope>
    <source>
        <strain evidence="1">CL356</strain>
    </source>
</reference>
<name>A0ACA9KDC9_9GLOM</name>
<keyword evidence="2" id="KW-1185">Reference proteome</keyword>
<evidence type="ECO:0000313" key="2">
    <source>
        <dbReference type="Proteomes" id="UP000789525"/>
    </source>
</evidence>
<accession>A0ACA9KDC9</accession>
<evidence type="ECO:0000313" key="1">
    <source>
        <dbReference type="EMBL" id="CAG8466487.1"/>
    </source>
</evidence>
<protein>
    <submittedName>
        <fullName evidence="1">78_t:CDS:1</fullName>
    </submittedName>
</protein>
<comment type="caution">
    <text evidence="1">The sequence shown here is derived from an EMBL/GenBank/DDBJ whole genome shotgun (WGS) entry which is preliminary data.</text>
</comment>
<dbReference type="EMBL" id="CAJVPT010001635">
    <property type="protein sequence ID" value="CAG8466487.1"/>
    <property type="molecule type" value="Genomic_DNA"/>
</dbReference>
<dbReference type="Proteomes" id="UP000789525">
    <property type="component" value="Unassembled WGS sequence"/>
</dbReference>
<proteinExistence type="predicted"/>
<gene>
    <name evidence="1" type="ORF">ACOLOM_LOCUS1401</name>
</gene>
<sequence length="631" mass="71468">MESSYKDKSKTTASKDDKKAERKAKLEKLAAEANLKATLKEKKIFGKINKKSDKKKSKSSHKTDNPRSDIKQFKKSEEKKRKWIEDDEDSLSSSTEITRAKNRKSKVSDSDYNDSGSSSESSTDVKHSKKSKVNRLRDEKELKNSKKDKKNEKEHNEWEIKIREKEDKGHNNGISKKNSKDSKNKIELSMKKSLKRKQTLGSDEDSDSSLTDVSSTTEDDSDDDSEEEPKGVPQNLVPIVVIDNNVRYTQPYSQSEVSKFFEYRDIKRVLSKFEKPTPIQATCWPICLGGKDVIGIAETGSGKTLAFIVPAIVHIKNKSSEIYPNNKPTVLVISPTRELAMQIQEQCLLFETTCGIKSACIYGGISKDGQRRQLRKGVHIIVATPGRLLDLIDENICDISRVSYLVLDEESVRKLANDYLTRPIRVTIGSQDLSANNNVTQIVEVVEDKDRDKLLVSLLEKYHNRRNRVLVFVLYKKEASRVENMLASKGYEALSIHGDKSQFQRSEALKAFKDGIYPLLIATDVAARGLDIPDVEYVINYSFPLTIEDYIHRIGRTGRAGNKGVSHTFFTSHDRVHSGELINVLRQADQNVPESLLKFGGGVKKKEHKAYGAFYREIDPNLKPKKIKFED</sequence>